<feature type="region of interest" description="Disordered" evidence="1">
    <location>
        <begin position="102"/>
        <end position="182"/>
    </location>
</feature>
<dbReference type="GeneID" id="59347231"/>
<sequence length="182" mass="19831">MQSTTRITSQPVLRASGLRLGPAKQRVTAAWLTTARLSSTVHGNDAETLETEKSRNLKNIQHKTSTPHKHAPGWNEYLATSSEASVKADKATGATLSELQQSTVQHISTRHPHTAKTTDKYEASFSKENVSGPLKSAGPGEKDTDGLVKRTVSEQKSGKWKDESEKMTGSEESVKAERETFA</sequence>
<protein>
    <submittedName>
        <fullName evidence="2">Uncharacterized protein</fullName>
    </submittedName>
</protein>
<proteinExistence type="predicted"/>
<keyword evidence="3" id="KW-1185">Reference proteome</keyword>
<gene>
    <name evidence="2" type="ORF">MIND_00803600</name>
</gene>
<comment type="caution">
    <text evidence="2">The sequence shown here is derived from an EMBL/GenBank/DDBJ whole genome shotgun (WGS) entry which is preliminary data.</text>
</comment>
<dbReference type="RefSeq" id="XP_037217957.1">
    <property type="nucleotide sequence ID" value="XM_037364715.1"/>
</dbReference>
<evidence type="ECO:0000313" key="2">
    <source>
        <dbReference type="EMBL" id="KAF7298569.1"/>
    </source>
</evidence>
<feature type="compositionally biased region" description="Basic and acidic residues" evidence="1">
    <location>
        <begin position="140"/>
        <end position="182"/>
    </location>
</feature>
<evidence type="ECO:0000313" key="3">
    <source>
        <dbReference type="Proteomes" id="UP000636479"/>
    </source>
</evidence>
<accession>A0A8H6W435</accession>
<name>A0A8H6W435_9AGAR</name>
<organism evidence="2 3">
    <name type="scientific">Mycena indigotica</name>
    <dbReference type="NCBI Taxonomy" id="2126181"/>
    <lineage>
        <taxon>Eukaryota</taxon>
        <taxon>Fungi</taxon>
        <taxon>Dikarya</taxon>
        <taxon>Basidiomycota</taxon>
        <taxon>Agaricomycotina</taxon>
        <taxon>Agaricomycetes</taxon>
        <taxon>Agaricomycetidae</taxon>
        <taxon>Agaricales</taxon>
        <taxon>Marasmiineae</taxon>
        <taxon>Mycenaceae</taxon>
        <taxon>Mycena</taxon>
    </lineage>
</organism>
<dbReference type="EMBL" id="JACAZF010000007">
    <property type="protein sequence ID" value="KAF7298569.1"/>
    <property type="molecule type" value="Genomic_DNA"/>
</dbReference>
<reference evidence="2" key="1">
    <citation type="submission" date="2020-05" db="EMBL/GenBank/DDBJ databases">
        <title>Mycena genomes resolve the evolution of fungal bioluminescence.</title>
        <authorList>
            <person name="Tsai I.J."/>
        </authorList>
    </citation>
    <scope>NUCLEOTIDE SEQUENCE</scope>
    <source>
        <strain evidence="2">171206Taipei</strain>
    </source>
</reference>
<dbReference type="Proteomes" id="UP000636479">
    <property type="component" value="Unassembled WGS sequence"/>
</dbReference>
<dbReference type="OrthoDB" id="529205at2759"/>
<dbReference type="AlphaFoldDB" id="A0A8H6W435"/>
<evidence type="ECO:0000256" key="1">
    <source>
        <dbReference type="SAM" id="MobiDB-lite"/>
    </source>
</evidence>